<dbReference type="EMBL" id="CP010025">
    <property type="protein sequence ID" value="AJZ56864.1"/>
    <property type="molecule type" value="Genomic_DNA"/>
</dbReference>
<organism evidence="1 2">
    <name type="scientific">Paraburkholderia fungorum</name>
    <dbReference type="NCBI Taxonomy" id="134537"/>
    <lineage>
        <taxon>Bacteria</taxon>
        <taxon>Pseudomonadati</taxon>
        <taxon>Pseudomonadota</taxon>
        <taxon>Betaproteobacteria</taxon>
        <taxon>Burkholderiales</taxon>
        <taxon>Burkholderiaceae</taxon>
        <taxon>Paraburkholderia</taxon>
    </lineage>
</organism>
<evidence type="ECO:0000313" key="1">
    <source>
        <dbReference type="EMBL" id="AJZ56864.1"/>
    </source>
</evidence>
<protein>
    <submittedName>
        <fullName evidence="1">Uncharacterized protein</fullName>
    </submittedName>
</protein>
<evidence type="ECO:0000313" key="2">
    <source>
        <dbReference type="Proteomes" id="UP000032614"/>
    </source>
</evidence>
<proteinExistence type="predicted"/>
<dbReference type="KEGG" id="bfn:OI25_7540"/>
<gene>
    <name evidence="1" type="ORF">OI25_7540</name>
</gene>
<accession>A0AAU8STS3</accession>
<dbReference type="Proteomes" id="UP000032614">
    <property type="component" value="Chromosome 3"/>
</dbReference>
<sequence length="80" mass="8634">MVSVVDAVKRRVYEVIARPRVGDALSPFRLNPQFAAPATSGQSVLTALFAQAVNHTRFIGIAHLREFQSIPMGRRAGGSA</sequence>
<reference evidence="1 2" key="1">
    <citation type="journal article" date="2015" name="Genome Announc.">
        <title>Complete genome sequences for 59 burkholderia isolates, both pathogenic and near neighbor.</title>
        <authorList>
            <person name="Johnson S.L."/>
            <person name="Bishop-Lilly K.A."/>
            <person name="Ladner J.T."/>
            <person name="Daligault H.E."/>
            <person name="Davenport K.W."/>
            <person name="Jaissle J."/>
            <person name="Frey K.G."/>
            <person name="Koroleva G.I."/>
            <person name="Bruce D.C."/>
            <person name="Coyne S.R."/>
            <person name="Broomall S.M."/>
            <person name="Li P.E."/>
            <person name="Teshima H."/>
            <person name="Gibbons H.S."/>
            <person name="Palacios G.F."/>
            <person name="Rosenzweig C.N."/>
            <person name="Redden C.L."/>
            <person name="Xu Y."/>
            <person name="Minogue T.D."/>
            <person name="Chain P.S."/>
        </authorList>
    </citation>
    <scope>NUCLEOTIDE SEQUENCE [LARGE SCALE GENOMIC DNA]</scope>
    <source>
        <strain evidence="1 2">ATCC BAA-463</strain>
    </source>
</reference>
<dbReference type="AlphaFoldDB" id="A0AAU8STS3"/>
<name>A0AAU8STS3_9BURK</name>